<dbReference type="AlphaFoldDB" id="A0A936ZUV8"/>
<protein>
    <submittedName>
        <fullName evidence="4">TetR/AcrR family transcriptional regulator</fullName>
    </submittedName>
</protein>
<dbReference type="InterPro" id="IPR009057">
    <property type="entry name" value="Homeodomain-like_sf"/>
</dbReference>
<evidence type="ECO:0000313" key="5">
    <source>
        <dbReference type="Proteomes" id="UP000651057"/>
    </source>
</evidence>
<dbReference type="InterPro" id="IPR001647">
    <property type="entry name" value="HTH_TetR"/>
</dbReference>
<dbReference type="SUPFAM" id="SSF48498">
    <property type="entry name" value="Tetracyclin repressor-like, C-terminal domain"/>
    <property type="match status" value="1"/>
</dbReference>
<dbReference type="Gene3D" id="1.10.357.10">
    <property type="entry name" value="Tetracycline Repressor, domain 2"/>
    <property type="match status" value="1"/>
</dbReference>
<dbReference type="EMBL" id="JAERQJ010000001">
    <property type="protein sequence ID" value="MBL0682596.1"/>
    <property type="molecule type" value="Genomic_DNA"/>
</dbReference>
<dbReference type="Proteomes" id="UP000651057">
    <property type="component" value="Unassembled WGS sequence"/>
</dbReference>
<evidence type="ECO:0000256" key="2">
    <source>
        <dbReference type="PROSITE-ProRule" id="PRU00335"/>
    </source>
</evidence>
<sequence>MPKLKDQNKINAIHKATIELVTKTGFSGLKMAEVAKKSKIATGTLYVYYSSKEELINDVYVITKKEISEAIINPDYLKDTFYKTFKAMWHGYFAYCLKHPEKMLFVEQFIYSGYISETNIAKADAYFEPLDQFLIDGQKQGFIKDVDVEIMKAQLQGAIHEIIKMIVKGHIELKNNGINTCFEMAWNSIRK</sequence>
<dbReference type="PANTHER" id="PTHR43479">
    <property type="entry name" value="ACREF/ENVCD OPERON REPRESSOR-RELATED"/>
    <property type="match status" value="1"/>
</dbReference>
<dbReference type="Pfam" id="PF22604">
    <property type="entry name" value="TetR_HI_0893_C"/>
    <property type="match status" value="1"/>
</dbReference>
<keyword evidence="1 2" id="KW-0238">DNA-binding</keyword>
<proteinExistence type="predicted"/>
<dbReference type="PROSITE" id="PS50977">
    <property type="entry name" value="HTH_TETR_2"/>
    <property type="match status" value="1"/>
</dbReference>
<dbReference type="InterPro" id="IPR050624">
    <property type="entry name" value="HTH-type_Tx_Regulator"/>
</dbReference>
<dbReference type="SUPFAM" id="SSF46689">
    <property type="entry name" value="Homeodomain-like"/>
    <property type="match status" value="1"/>
</dbReference>
<reference evidence="4" key="1">
    <citation type="submission" date="2021-01" db="EMBL/GenBank/DDBJ databases">
        <authorList>
            <person name="Zhong Y.L."/>
        </authorList>
    </citation>
    <scope>NUCLEOTIDE SEQUENCE</scope>
    <source>
        <strain evidence="4">KCTC 23302</strain>
    </source>
</reference>
<keyword evidence="5" id="KW-1185">Reference proteome</keyword>
<dbReference type="RefSeq" id="WP_201916723.1">
    <property type="nucleotide sequence ID" value="NZ_BAABAX010000021.1"/>
</dbReference>
<dbReference type="InterPro" id="IPR054422">
    <property type="entry name" value="TetR-like_HI_0893_C"/>
</dbReference>
<dbReference type="InterPro" id="IPR036271">
    <property type="entry name" value="Tet_transcr_reg_TetR-rel_C_sf"/>
</dbReference>
<accession>A0A936ZUV8</accession>
<dbReference type="PRINTS" id="PR00455">
    <property type="entry name" value="HTHTETR"/>
</dbReference>
<comment type="caution">
    <text evidence="4">The sequence shown here is derived from an EMBL/GenBank/DDBJ whole genome shotgun (WGS) entry which is preliminary data.</text>
</comment>
<organism evidence="4 5">
    <name type="scientific">Aquimarina mytili</name>
    <dbReference type="NCBI Taxonomy" id="874423"/>
    <lineage>
        <taxon>Bacteria</taxon>
        <taxon>Pseudomonadati</taxon>
        <taxon>Bacteroidota</taxon>
        <taxon>Flavobacteriia</taxon>
        <taxon>Flavobacteriales</taxon>
        <taxon>Flavobacteriaceae</taxon>
        <taxon>Aquimarina</taxon>
    </lineage>
</organism>
<dbReference type="GO" id="GO:0003677">
    <property type="term" value="F:DNA binding"/>
    <property type="evidence" value="ECO:0007669"/>
    <property type="project" value="UniProtKB-UniRule"/>
</dbReference>
<evidence type="ECO:0000259" key="3">
    <source>
        <dbReference type="PROSITE" id="PS50977"/>
    </source>
</evidence>
<feature type="DNA-binding region" description="H-T-H motif" evidence="2">
    <location>
        <begin position="30"/>
        <end position="49"/>
    </location>
</feature>
<evidence type="ECO:0000256" key="1">
    <source>
        <dbReference type="ARBA" id="ARBA00023125"/>
    </source>
</evidence>
<dbReference type="Pfam" id="PF00440">
    <property type="entry name" value="TetR_N"/>
    <property type="match status" value="1"/>
</dbReference>
<evidence type="ECO:0000313" key="4">
    <source>
        <dbReference type="EMBL" id="MBL0682596.1"/>
    </source>
</evidence>
<name>A0A936ZUV8_9FLAO</name>
<gene>
    <name evidence="4" type="ORF">JJQ60_03655</name>
</gene>
<dbReference type="PANTHER" id="PTHR43479:SF11">
    <property type="entry name" value="ACREF_ENVCD OPERON REPRESSOR-RELATED"/>
    <property type="match status" value="1"/>
</dbReference>
<feature type="domain" description="HTH tetR-type" evidence="3">
    <location>
        <begin position="7"/>
        <end position="67"/>
    </location>
</feature>